<dbReference type="GO" id="GO:0016702">
    <property type="term" value="F:oxidoreductase activity, acting on single donors with incorporation of molecular oxygen, incorporation of two atoms of oxygen"/>
    <property type="evidence" value="ECO:0007669"/>
    <property type="project" value="InterPro"/>
</dbReference>
<dbReference type="EMBL" id="JAEQBW010000003">
    <property type="protein sequence ID" value="MBK6265106.1"/>
    <property type="molecule type" value="Genomic_DNA"/>
</dbReference>
<feature type="signal peptide" evidence="4">
    <location>
        <begin position="1"/>
        <end position="21"/>
    </location>
</feature>
<keyword evidence="4" id="KW-0732">Signal</keyword>
<dbReference type="Pfam" id="PF00775">
    <property type="entry name" value="Dioxygenase_C"/>
    <property type="match status" value="1"/>
</dbReference>
<keyword evidence="2 6" id="KW-0223">Dioxygenase</keyword>
<evidence type="ECO:0000256" key="2">
    <source>
        <dbReference type="ARBA" id="ARBA00022964"/>
    </source>
</evidence>
<evidence type="ECO:0000313" key="6">
    <source>
        <dbReference type="EMBL" id="MBK6265106.1"/>
    </source>
</evidence>
<sequence>MKSIIKTFQVCCLLFVLGLTACNAQSSKIVGGPCEGCEAIDEYGDKKLTATDTLPEFKNNEPKLKITGTVFEKDGETAAENVVLYIYHTNREGIYEKKGNEKGWAKRHGFIRGWVKTEKDGKYTFYTFRPAAYPGGSEPEHIHIIVKEPGKNEYYLDDYLFDDDPILSRENREKSRGRGGSGIMKPKEENGILTIERNIILGKNIPNYE</sequence>
<dbReference type="RefSeq" id="WP_201430786.1">
    <property type="nucleotide sequence ID" value="NZ_JAEQBW010000003.1"/>
</dbReference>
<accession>A0A935C7M5</accession>
<protein>
    <submittedName>
        <fullName evidence="6">Intradiol ring-cleavage dioxygenase</fullName>
    </submittedName>
</protein>
<dbReference type="InterPro" id="IPR015889">
    <property type="entry name" value="Intradiol_dOase_core"/>
</dbReference>
<evidence type="ECO:0000313" key="7">
    <source>
        <dbReference type="Proteomes" id="UP000611723"/>
    </source>
</evidence>
<dbReference type="Gene3D" id="2.60.130.10">
    <property type="entry name" value="Aromatic compound dioxygenase"/>
    <property type="match status" value="1"/>
</dbReference>
<keyword evidence="3" id="KW-0560">Oxidoreductase</keyword>
<dbReference type="PANTHER" id="PTHR33711">
    <property type="entry name" value="DIOXYGENASE, PUTATIVE (AFU_ORTHOLOGUE AFUA_2G02910)-RELATED"/>
    <property type="match status" value="1"/>
</dbReference>
<name>A0A935C7M5_9BACT</name>
<keyword evidence="7" id="KW-1185">Reference proteome</keyword>
<evidence type="ECO:0000256" key="3">
    <source>
        <dbReference type="ARBA" id="ARBA00023002"/>
    </source>
</evidence>
<dbReference type="GO" id="GO:0008199">
    <property type="term" value="F:ferric iron binding"/>
    <property type="evidence" value="ECO:0007669"/>
    <property type="project" value="InterPro"/>
</dbReference>
<proteinExistence type="inferred from homology"/>
<evidence type="ECO:0000259" key="5">
    <source>
        <dbReference type="Pfam" id="PF00775"/>
    </source>
</evidence>
<dbReference type="InterPro" id="IPR000627">
    <property type="entry name" value="Intradiol_dOase_C"/>
</dbReference>
<comment type="caution">
    <text evidence="6">The sequence shown here is derived from an EMBL/GenBank/DDBJ whole genome shotgun (WGS) entry which is preliminary data.</text>
</comment>
<dbReference type="AlphaFoldDB" id="A0A935C7M5"/>
<feature type="chain" id="PRO_5037347243" evidence="4">
    <location>
        <begin position="22"/>
        <end position="209"/>
    </location>
</feature>
<dbReference type="Proteomes" id="UP000611723">
    <property type="component" value="Unassembled WGS sequence"/>
</dbReference>
<reference evidence="6" key="1">
    <citation type="submission" date="2021-01" db="EMBL/GenBank/DDBJ databases">
        <title>Marivirga aurantiaca sp. nov., isolated from intertidal surface sediments.</title>
        <authorList>
            <person name="Zhang M."/>
        </authorList>
    </citation>
    <scope>NUCLEOTIDE SEQUENCE</scope>
    <source>
        <strain evidence="6">S37H4</strain>
    </source>
</reference>
<organism evidence="6 7">
    <name type="scientific">Marivirga aurantiaca</name>
    <dbReference type="NCBI Taxonomy" id="2802615"/>
    <lineage>
        <taxon>Bacteria</taxon>
        <taxon>Pseudomonadati</taxon>
        <taxon>Bacteroidota</taxon>
        <taxon>Cytophagia</taxon>
        <taxon>Cytophagales</taxon>
        <taxon>Marivirgaceae</taxon>
        <taxon>Marivirga</taxon>
    </lineage>
</organism>
<dbReference type="SUPFAM" id="SSF49482">
    <property type="entry name" value="Aromatic compound dioxygenase"/>
    <property type="match status" value="1"/>
</dbReference>
<evidence type="ECO:0000256" key="1">
    <source>
        <dbReference type="ARBA" id="ARBA00007825"/>
    </source>
</evidence>
<comment type="similarity">
    <text evidence="1">Belongs to the intradiol ring-cleavage dioxygenase family.</text>
</comment>
<dbReference type="InterPro" id="IPR050770">
    <property type="entry name" value="Intradiol_RC_Dioxygenase"/>
</dbReference>
<evidence type="ECO:0000256" key="4">
    <source>
        <dbReference type="SAM" id="SignalP"/>
    </source>
</evidence>
<dbReference type="PROSITE" id="PS51257">
    <property type="entry name" value="PROKAR_LIPOPROTEIN"/>
    <property type="match status" value="1"/>
</dbReference>
<dbReference type="PANTHER" id="PTHR33711:SF10">
    <property type="entry name" value="INTRADIOL RING-CLEAVAGE DIOXYGENASES DOMAIN-CONTAINING PROTEIN"/>
    <property type="match status" value="1"/>
</dbReference>
<feature type="domain" description="Intradiol ring-cleavage dioxygenases" evidence="5">
    <location>
        <begin position="63"/>
        <end position="137"/>
    </location>
</feature>
<gene>
    <name evidence="6" type="ORF">JKA74_08655</name>
</gene>